<evidence type="ECO:0000256" key="1">
    <source>
        <dbReference type="ARBA" id="ARBA00004651"/>
    </source>
</evidence>
<keyword evidence="3" id="KW-0050">Antiport</keyword>
<feature type="transmembrane region" description="Helical" evidence="8">
    <location>
        <begin position="400"/>
        <end position="421"/>
    </location>
</feature>
<feature type="transmembrane region" description="Helical" evidence="8">
    <location>
        <begin position="211"/>
        <end position="230"/>
    </location>
</feature>
<feature type="transmembrane region" description="Helical" evidence="8">
    <location>
        <begin position="250"/>
        <end position="281"/>
    </location>
</feature>
<keyword evidence="11" id="KW-1185">Reference proteome</keyword>
<feature type="transmembrane region" description="Helical" evidence="8">
    <location>
        <begin position="31"/>
        <end position="49"/>
    </location>
</feature>
<evidence type="ECO:0000256" key="7">
    <source>
        <dbReference type="ARBA" id="ARBA00023136"/>
    </source>
</evidence>
<dbReference type="Proteomes" id="UP000265581">
    <property type="component" value="Unassembled WGS sequence"/>
</dbReference>
<name>A0A371PDQ5_9ACTN</name>
<feature type="domain" description="Cation/H+ exchanger transmembrane" evidence="9">
    <location>
        <begin position="15"/>
        <end position="426"/>
    </location>
</feature>
<organism evidence="10 11">
    <name type="scientific">Aeromicrobium endophyticum</name>
    <dbReference type="NCBI Taxonomy" id="2292704"/>
    <lineage>
        <taxon>Bacteria</taxon>
        <taxon>Bacillati</taxon>
        <taxon>Actinomycetota</taxon>
        <taxon>Actinomycetes</taxon>
        <taxon>Propionibacteriales</taxon>
        <taxon>Nocardioidaceae</taxon>
        <taxon>Aeromicrobium</taxon>
    </lineage>
</organism>
<proteinExistence type="predicted"/>
<feature type="transmembrane region" description="Helical" evidence="8">
    <location>
        <begin position="61"/>
        <end position="81"/>
    </location>
</feature>
<evidence type="ECO:0000256" key="3">
    <source>
        <dbReference type="ARBA" id="ARBA00022449"/>
    </source>
</evidence>
<keyword evidence="2" id="KW-0813">Transport</keyword>
<keyword evidence="6" id="KW-0406">Ion transport</keyword>
<keyword evidence="4 8" id="KW-0812">Transmembrane</keyword>
<feature type="transmembrane region" description="Helical" evidence="8">
    <location>
        <begin position="370"/>
        <end position="388"/>
    </location>
</feature>
<dbReference type="PANTHER" id="PTHR32507">
    <property type="entry name" value="NA(+)/H(+) ANTIPORTER 1"/>
    <property type="match status" value="1"/>
</dbReference>
<dbReference type="InterPro" id="IPR006153">
    <property type="entry name" value="Cation/H_exchanger_TM"/>
</dbReference>
<dbReference type="EMBL" id="QUBR01000001">
    <property type="protein sequence ID" value="REK74083.1"/>
    <property type="molecule type" value="Genomic_DNA"/>
</dbReference>
<evidence type="ECO:0000259" key="9">
    <source>
        <dbReference type="Pfam" id="PF00999"/>
    </source>
</evidence>
<dbReference type="Pfam" id="PF00999">
    <property type="entry name" value="Na_H_Exchanger"/>
    <property type="match status" value="1"/>
</dbReference>
<protein>
    <submittedName>
        <fullName evidence="10">Sodium:proton antiporter</fullName>
    </submittedName>
</protein>
<dbReference type="AlphaFoldDB" id="A0A371PDQ5"/>
<feature type="transmembrane region" description="Helical" evidence="8">
    <location>
        <begin position="182"/>
        <end position="204"/>
    </location>
</feature>
<comment type="caution">
    <text evidence="10">The sequence shown here is derived from an EMBL/GenBank/DDBJ whole genome shotgun (WGS) entry which is preliminary data.</text>
</comment>
<evidence type="ECO:0000256" key="8">
    <source>
        <dbReference type="SAM" id="Phobius"/>
    </source>
</evidence>
<evidence type="ECO:0000256" key="6">
    <source>
        <dbReference type="ARBA" id="ARBA00023065"/>
    </source>
</evidence>
<dbReference type="GO" id="GO:0015297">
    <property type="term" value="F:antiporter activity"/>
    <property type="evidence" value="ECO:0007669"/>
    <property type="project" value="UniProtKB-KW"/>
</dbReference>
<evidence type="ECO:0000313" key="10">
    <source>
        <dbReference type="EMBL" id="REK74083.1"/>
    </source>
</evidence>
<dbReference type="PANTHER" id="PTHR32507:SF8">
    <property type="entry name" value="CNH1P"/>
    <property type="match status" value="1"/>
</dbReference>
<accession>A0A371PDQ5</accession>
<dbReference type="GO" id="GO:1902600">
    <property type="term" value="P:proton transmembrane transport"/>
    <property type="evidence" value="ECO:0007669"/>
    <property type="project" value="InterPro"/>
</dbReference>
<feature type="transmembrane region" description="Helical" evidence="8">
    <location>
        <begin position="327"/>
        <end position="349"/>
    </location>
</feature>
<evidence type="ECO:0000256" key="5">
    <source>
        <dbReference type="ARBA" id="ARBA00022989"/>
    </source>
</evidence>
<reference evidence="10 11" key="1">
    <citation type="submission" date="2018-08" db="EMBL/GenBank/DDBJ databases">
        <title>Aeromicrobium sp. M2KJ-4, whole genome shotgun sequence.</title>
        <authorList>
            <person name="Tuo L."/>
        </authorList>
    </citation>
    <scope>NUCLEOTIDE SEQUENCE [LARGE SCALE GENOMIC DNA]</scope>
    <source>
        <strain evidence="10 11">M2KJ-4</strain>
    </source>
</reference>
<feature type="transmembrane region" description="Helical" evidence="8">
    <location>
        <begin position="301"/>
        <end position="321"/>
    </location>
</feature>
<feature type="transmembrane region" description="Helical" evidence="8">
    <location>
        <begin position="6"/>
        <end position="24"/>
    </location>
</feature>
<keyword evidence="5 8" id="KW-1133">Transmembrane helix</keyword>
<sequence length="437" mass="46867">MDADFVYLLAGIALLLAVVLPVALRSAALSAPVVLLGLGALMGLLPLPEAVRLTPGDDREVIEHLTEFTVIISLMGVGLALDRPLNIRAWGSWRRWGTTWRLLLVAMPLSIAATAWLGWWVMGLAPASAILLGAALAPTDPVLASDVQVEGPTTDEDDETEIDEHDEVRFALTSEAGMNDGLAFPFVHLAILVVGAGSLADWGVQWVAWDLLGKVVVGVAIGMASGWALARVAFRSRRPSIRTAETGEPLLAIAAVLLSYGLAQVAHGYGFLAVFACAMTLRSMERTAEYHALMHQVIERLERLLTLVVLLLLGVAISGGLLDSLSWRGAAVGVVLLLVVRPVTAWIALRVGARRKHEVDGEGLGPRERLATAFFGIRGIGSIYYLAYATGHEHFERADTLWSTVAFVIAVSVVLHGITATPVMRWLDDHRTAAAAR</sequence>
<gene>
    <name evidence="10" type="ORF">DX116_08080</name>
</gene>
<comment type="subcellular location">
    <subcellularLocation>
        <location evidence="1">Cell membrane</location>
        <topology evidence="1">Multi-pass membrane protein</topology>
    </subcellularLocation>
</comment>
<keyword evidence="7 8" id="KW-0472">Membrane</keyword>
<evidence type="ECO:0000313" key="11">
    <source>
        <dbReference type="Proteomes" id="UP000265581"/>
    </source>
</evidence>
<dbReference type="OrthoDB" id="9810860at2"/>
<feature type="transmembrane region" description="Helical" evidence="8">
    <location>
        <begin position="102"/>
        <end position="122"/>
    </location>
</feature>
<evidence type="ECO:0000256" key="4">
    <source>
        <dbReference type="ARBA" id="ARBA00022692"/>
    </source>
</evidence>
<dbReference type="GO" id="GO:0005886">
    <property type="term" value="C:plasma membrane"/>
    <property type="evidence" value="ECO:0007669"/>
    <property type="project" value="UniProtKB-SubCell"/>
</dbReference>
<evidence type="ECO:0000256" key="2">
    <source>
        <dbReference type="ARBA" id="ARBA00022448"/>
    </source>
</evidence>